<protein>
    <submittedName>
        <fullName evidence="2">P1 family peptidase</fullName>
    </submittedName>
</protein>
<organism evidence="2 3">
    <name type="scientific">Kiloniella antarctica</name>
    <dbReference type="NCBI Taxonomy" id="1550907"/>
    <lineage>
        <taxon>Bacteria</taxon>
        <taxon>Pseudomonadati</taxon>
        <taxon>Pseudomonadota</taxon>
        <taxon>Alphaproteobacteria</taxon>
        <taxon>Rhodospirillales</taxon>
        <taxon>Kiloniellaceae</taxon>
        <taxon>Kiloniella</taxon>
    </lineage>
</organism>
<accession>A0ABW5BEV9</accession>
<name>A0ABW5BEV9_9PROT</name>
<keyword evidence="3" id="KW-1185">Reference proteome</keyword>
<dbReference type="Pfam" id="PF03576">
    <property type="entry name" value="Peptidase_S58"/>
    <property type="match status" value="1"/>
</dbReference>
<evidence type="ECO:0000256" key="1">
    <source>
        <dbReference type="ARBA" id="ARBA00007068"/>
    </source>
</evidence>
<dbReference type="EMBL" id="JBHUII010000001">
    <property type="protein sequence ID" value="MFD2204518.1"/>
    <property type="molecule type" value="Genomic_DNA"/>
</dbReference>
<evidence type="ECO:0000313" key="3">
    <source>
        <dbReference type="Proteomes" id="UP001597294"/>
    </source>
</evidence>
<dbReference type="PANTHER" id="PTHR36512:SF3">
    <property type="entry name" value="BLR5678 PROTEIN"/>
    <property type="match status" value="1"/>
</dbReference>
<dbReference type="InterPro" id="IPR016117">
    <property type="entry name" value="ArgJ-like_dom_sf"/>
</dbReference>
<reference evidence="3" key="1">
    <citation type="journal article" date="2019" name="Int. J. Syst. Evol. Microbiol.">
        <title>The Global Catalogue of Microorganisms (GCM) 10K type strain sequencing project: providing services to taxonomists for standard genome sequencing and annotation.</title>
        <authorList>
            <consortium name="The Broad Institute Genomics Platform"/>
            <consortium name="The Broad Institute Genome Sequencing Center for Infectious Disease"/>
            <person name="Wu L."/>
            <person name="Ma J."/>
        </authorList>
    </citation>
    <scope>NUCLEOTIDE SEQUENCE [LARGE SCALE GENOMIC DNA]</scope>
    <source>
        <strain evidence="3">CGMCC 4.7192</strain>
    </source>
</reference>
<sequence>MDLIDCEIFDNLAFDIENKALSLLVLIDGIMVKIMVEKRRRFRDLGVEIGTLPTGQYNAITDVSGVEVGHCTVIQDNPNTLRTGVTAILPLGRNKVWSHGLFAGCSVFNGYGEMTGRGWLEEAGQLSSPILLTSYYGVGAVHRGINQLCDDIDIHSGTHPIVAETWDGWLSDPNAFALTTEHVEKALNDADSGPVEEGCVGGGTGMVCHDFKAGIGTSSRKVEIEGETYTLGVLVQANYGDRSDFRVNGVSVGAKIPASEVPVPDRKKVPHTEDGSIIIVVATDAPLLSKQCDRLAKRAVLGLGRAGGFGHNGSGDYVVAFSTGNILNLREEGLHQDIKALPEKDINLLFHAVVEATEEAIVNSVCQATTTEGYKGRVVYELPLEVLKSIMSSE</sequence>
<proteinExistence type="inferred from homology"/>
<evidence type="ECO:0000313" key="2">
    <source>
        <dbReference type="EMBL" id="MFD2204518.1"/>
    </source>
</evidence>
<dbReference type="Gene3D" id="3.60.70.12">
    <property type="entry name" value="L-amino peptidase D-ALA esterase/amidase"/>
    <property type="match status" value="1"/>
</dbReference>
<dbReference type="Proteomes" id="UP001597294">
    <property type="component" value="Unassembled WGS sequence"/>
</dbReference>
<dbReference type="PANTHER" id="PTHR36512">
    <property type="entry name" value="D-AMINOPEPTIDASE"/>
    <property type="match status" value="1"/>
</dbReference>
<dbReference type="InterPro" id="IPR005321">
    <property type="entry name" value="Peptidase_S58_DmpA"/>
</dbReference>
<dbReference type="RefSeq" id="WP_380248183.1">
    <property type="nucleotide sequence ID" value="NZ_JBHUII010000001.1"/>
</dbReference>
<dbReference type="SUPFAM" id="SSF56266">
    <property type="entry name" value="DmpA/ArgJ-like"/>
    <property type="match status" value="1"/>
</dbReference>
<gene>
    <name evidence="2" type="ORF">ACFSKO_02795</name>
</gene>
<comment type="caution">
    <text evidence="2">The sequence shown here is derived from an EMBL/GenBank/DDBJ whole genome shotgun (WGS) entry which is preliminary data.</text>
</comment>
<comment type="similarity">
    <text evidence="1">Belongs to the peptidase S58 family.</text>
</comment>
<dbReference type="CDD" id="cd02253">
    <property type="entry name" value="DmpA"/>
    <property type="match status" value="1"/>
</dbReference>